<dbReference type="PROSITE" id="PS50011">
    <property type="entry name" value="PROTEIN_KINASE_DOM"/>
    <property type="match status" value="1"/>
</dbReference>
<protein>
    <recommendedName>
        <fullName evidence="9">Aurora kinase</fullName>
        <ecNumber evidence="9">2.7.11.1</ecNumber>
    </recommendedName>
</protein>
<comment type="similarity">
    <text evidence="9">Belongs to the protein kinase superfamily. Ser/Thr protein kinase family. Aurora subfamily.</text>
</comment>
<keyword evidence="1 9" id="KW-0723">Serine/threonine-protein kinase</keyword>
<evidence type="ECO:0000256" key="9">
    <source>
        <dbReference type="RuleBase" id="RU367134"/>
    </source>
</evidence>
<evidence type="ECO:0000256" key="6">
    <source>
        <dbReference type="PIRSR" id="PIRSR630616-1"/>
    </source>
</evidence>
<evidence type="ECO:0000256" key="3">
    <source>
        <dbReference type="ARBA" id="ARBA00022741"/>
    </source>
</evidence>
<keyword evidence="2 9" id="KW-0808">Transferase</keyword>
<evidence type="ECO:0000256" key="10">
    <source>
        <dbReference type="SAM" id="MobiDB-lite"/>
    </source>
</evidence>
<evidence type="ECO:0000256" key="5">
    <source>
        <dbReference type="ARBA" id="ARBA00022840"/>
    </source>
</evidence>
<accession>G0UTB8</accession>
<evidence type="ECO:0000256" key="7">
    <source>
        <dbReference type="PIRSR" id="PIRSR630616-2"/>
    </source>
</evidence>
<comment type="catalytic activity">
    <reaction evidence="9">
        <text>L-threonyl-[protein] + ATP = O-phospho-L-threonyl-[protein] + ADP + H(+)</text>
        <dbReference type="Rhea" id="RHEA:46608"/>
        <dbReference type="Rhea" id="RHEA-COMP:11060"/>
        <dbReference type="Rhea" id="RHEA-COMP:11605"/>
        <dbReference type="ChEBI" id="CHEBI:15378"/>
        <dbReference type="ChEBI" id="CHEBI:30013"/>
        <dbReference type="ChEBI" id="CHEBI:30616"/>
        <dbReference type="ChEBI" id="CHEBI:61977"/>
        <dbReference type="ChEBI" id="CHEBI:456216"/>
        <dbReference type="EC" id="2.7.11.1"/>
    </reaction>
</comment>
<evidence type="ECO:0000256" key="2">
    <source>
        <dbReference type="ARBA" id="ARBA00022679"/>
    </source>
</evidence>
<evidence type="ECO:0000256" key="1">
    <source>
        <dbReference type="ARBA" id="ARBA00022527"/>
    </source>
</evidence>
<dbReference type="GO" id="GO:0004674">
    <property type="term" value="F:protein serine/threonine kinase activity"/>
    <property type="evidence" value="ECO:0007669"/>
    <property type="project" value="UniProtKB-KW"/>
</dbReference>
<evidence type="ECO:0000313" key="12">
    <source>
        <dbReference type="EMBL" id="CCC92632.1"/>
    </source>
</evidence>
<gene>
    <name evidence="12" type="ORF">TCIL3000_9_260</name>
</gene>
<feature type="compositionally biased region" description="Basic and acidic residues" evidence="10">
    <location>
        <begin position="494"/>
        <end position="509"/>
    </location>
</feature>
<evidence type="ECO:0000259" key="11">
    <source>
        <dbReference type="PROSITE" id="PS50011"/>
    </source>
</evidence>
<feature type="binding site" evidence="7">
    <location>
        <position position="221"/>
    </location>
    <ligand>
        <name>ATP</name>
        <dbReference type="ChEBI" id="CHEBI:30616"/>
    </ligand>
</feature>
<dbReference type="EC" id="2.7.11.1" evidence="9"/>
<proteinExistence type="inferred from homology"/>
<sequence length="630" mass="69192">MPSGIQCAHECHLQSGLSDGCIGGEWVLGESSQSGASVEQRAADVGVGAFRMSPSAKHQGSPVKRTMWSFDDFIIVRKLNEGRFGKIYLAKEKETKCAVVLKSISKEMIRFHGLAHQLQREIQLQEYAGRYNRNILRLFAYFWDEERVVLVLEYANGGSLQDLLDYHRQCQPEPYLPENKVRIILQQLLSALAFLHEREIIHRDLKPDNILFHGQRLLLADFSWAVRLNRTNPRYRRRYTVCGTLDYLSPEQVLRQGCTTKADVWAVGAIAYRLLCGFLPFEMVGARDACSRISIGDVRYPSHLSVSARNLLEGLLCVAETTRFSCNQALSHPFIKGGNNYPRGCLVSSAKTLPTAREAGIEQSNDLQASRNSPCCGHKPERNETGEVHQLCSKCQNVPVFGDKGKEYEKLKCPLVSNGTCTPAVGGTRTPVSGQPTPCASFITVSSLNSTEGMQSVSNVSATSTVSDTQSEWLPTVSPIKRTSVVNARAGQKCSRDDTGTSSHGESHSGMRLHTSASDDSGSATAHRHRGLGGSVLPSSTYAPPTVARGGCMPNRFHCVAGRGMPFSEQEQSEVADCVMHLCFDDDDCESDANNSKAVFSSPVSPYHARFTCITKGHEGIVSQNYNCSL</sequence>
<dbReference type="PANTHER" id="PTHR24350">
    <property type="entry name" value="SERINE/THREONINE-PROTEIN KINASE IAL-RELATED"/>
    <property type="match status" value="1"/>
</dbReference>
<keyword evidence="4 9" id="KW-0418">Kinase</keyword>
<keyword evidence="5 7" id="KW-0067">ATP-binding</keyword>
<feature type="compositionally biased region" description="Low complexity" evidence="10">
    <location>
        <begin position="510"/>
        <end position="525"/>
    </location>
</feature>
<feature type="cross-link" description="Glycyl lysine isopeptide (Lys-Gly) (interchain with G-Cter in SUMO2)" evidence="8">
    <location>
        <position position="206"/>
    </location>
</feature>
<feature type="binding site" evidence="7">
    <location>
        <begin position="153"/>
        <end position="155"/>
    </location>
    <ligand>
        <name>ATP</name>
        <dbReference type="ChEBI" id="CHEBI:30616"/>
    </ligand>
</feature>
<feature type="region of interest" description="Disordered" evidence="10">
    <location>
        <begin position="485"/>
        <end position="540"/>
    </location>
</feature>
<dbReference type="GO" id="GO:0005524">
    <property type="term" value="F:ATP binding"/>
    <property type="evidence" value="ECO:0007669"/>
    <property type="project" value="UniProtKB-UniRule"/>
</dbReference>
<comment type="catalytic activity">
    <reaction evidence="9">
        <text>L-seryl-[protein] + ATP = O-phospho-L-seryl-[protein] + ADP + H(+)</text>
        <dbReference type="Rhea" id="RHEA:17989"/>
        <dbReference type="Rhea" id="RHEA-COMP:9863"/>
        <dbReference type="Rhea" id="RHEA-COMP:11604"/>
        <dbReference type="ChEBI" id="CHEBI:15378"/>
        <dbReference type="ChEBI" id="CHEBI:29999"/>
        <dbReference type="ChEBI" id="CHEBI:30616"/>
        <dbReference type="ChEBI" id="CHEBI:83421"/>
        <dbReference type="ChEBI" id="CHEBI:456216"/>
        <dbReference type="EC" id="2.7.11.1"/>
    </reaction>
</comment>
<dbReference type="InterPro" id="IPR011009">
    <property type="entry name" value="Kinase-like_dom_sf"/>
</dbReference>
<feature type="binding site" evidence="7">
    <location>
        <position position="102"/>
    </location>
    <ligand>
        <name>ATP</name>
        <dbReference type="ChEBI" id="CHEBI:30616"/>
    </ligand>
</feature>
<dbReference type="FunFam" id="3.30.200.20:FF:000042">
    <property type="entry name" value="Aurora kinase A"/>
    <property type="match status" value="1"/>
</dbReference>
<dbReference type="Gene3D" id="1.10.510.10">
    <property type="entry name" value="Transferase(Phosphotransferase) domain 1"/>
    <property type="match status" value="1"/>
</dbReference>
<dbReference type="InterPro" id="IPR008271">
    <property type="entry name" value="Ser/Thr_kinase_AS"/>
</dbReference>
<feature type="active site" description="Proton acceptor" evidence="6">
    <location>
        <position position="204"/>
    </location>
</feature>
<dbReference type="FunFam" id="1.10.510.10:FF:000571">
    <property type="entry name" value="Maternal embryonic leucine zipper kinase"/>
    <property type="match status" value="1"/>
</dbReference>
<evidence type="ECO:0000256" key="8">
    <source>
        <dbReference type="PIRSR" id="PIRSR630616-3"/>
    </source>
</evidence>
<organism evidence="12">
    <name type="scientific">Trypanosoma congolense (strain IL3000)</name>
    <dbReference type="NCBI Taxonomy" id="1068625"/>
    <lineage>
        <taxon>Eukaryota</taxon>
        <taxon>Discoba</taxon>
        <taxon>Euglenozoa</taxon>
        <taxon>Kinetoplastea</taxon>
        <taxon>Metakinetoplastina</taxon>
        <taxon>Trypanosomatida</taxon>
        <taxon>Trypanosomatidae</taxon>
        <taxon>Trypanosoma</taxon>
        <taxon>Nannomonas</taxon>
    </lineage>
</organism>
<dbReference type="SMART" id="SM00220">
    <property type="entry name" value="S_TKc"/>
    <property type="match status" value="1"/>
</dbReference>
<dbReference type="PROSITE" id="PS00108">
    <property type="entry name" value="PROTEIN_KINASE_ST"/>
    <property type="match status" value="1"/>
</dbReference>
<dbReference type="InterPro" id="IPR030616">
    <property type="entry name" value="Aur-like"/>
</dbReference>
<dbReference type="AlphaFoldDB" id="G0UTB8"/>
<dbReference type="InterPro" id="IPR000719">
    <property type="entry name" value="Prot_kinase_dom"/>
</dbReference>
<reference evidence="12" key="1">
    <citation type="journal article" date="2012" name="Proc. Natl. Acad. Sci. U.S.A.">
        <title>Antigenic diversity is generated by distinct evolutionary mechanisms in African trypanosome species.</title>
        <authorList>
            <person name="Jackson A.P."/>
            <person name="Berry A."/>
            <person name="Aslett M."/>
            <person name="Allison H.C."/>
            <person name="Burton P."/>
            <person name="Vavrova-Anderson J."/>
            <person name="Brown R."/>
            <person name="Browne H."/>
            <person name="Corton N."/>
            <person name="Hauser H."/>
            <person name="Gamble J."/>
            <person name="Gilderthorp R."/>
            <person name="Marcello L."/>
            <person name="McQuillan J."/>
            <person name="Otto T.D."/>
            <person name="Quail M.A."/>
            <person name="Sanders M.J."/>
            <person name="van Tonder A."/>
            <person name="Ginger M.L."/>
            <person name="Field M.C."/>
            <person name="Barry J.D."/>
            <person name="Hertz-Fowler C."/>
            <person name="Berriman M."/>
        </authorList>
    </citation>
    <scope>NUCLEOTIDE SEQUENCE</scope>
    <source>
        <strain evidence="12">IL3000</strain>
    </source>
</reference>
<feature type="domain" description="Protein kinase" evidence="11">
    <location>
        <begin position="73"/>
        <end position="335"/>
    </location>
</feature>
<dbReference type="SUPFAM" id="SSF56112">
    <property type="entry name" value="Protein kinase-like (PK-like)"/>
    <property type="match status" value="1"/>
</dbReference>
<dbReference type="EMBL" id="HE575322">
    <property type="protein sequence ID" value="CCC92632.1"/>
    <property type="molecule type" value="Genomic_DNA"/>
</dbReference>
<dbReference type="VEuPathDB" id="TriTrypDB:TcIL3000_9_260"/>
<feature type="binding site" evidence="7">
    <location>
        <position position="83"/>
    </location>
    <ligand>
        <name>ATP</name>
        <dbReference type="ChEBI" id="CHEBI:30616"/>
    </ligand>
</feature>
<dbReference type="CDD" id="cd14007">
    <property type="entry name" value="STKc_Aurora"/>
    <property type="match status" value="1"/>
</dbReference>
<dbReference type="Pfam" id="PF00069">
    <property type="entry name" value="Pkinase"/>
    <property type="match status" value="1"/>
</dbReference>
<name>G0UTB8_TRYCI</name>
<evidence type="ECO:0000256" key="4">
    <source>
        <dbReference type="ARBA" id="ARBA00022777"/>
    </source>
</evidence>
<keyword evidence="3 7" id="KW-0547">Nucleotide-binding</keyword>